<evidence type="ECO:0000256" key="1">
    <source>
        <dbReference type="SAM" id="SignalP"/>
    </source>
</evidence>
<dbReference type="Proteomes" id="UP000186817">
    <property type="component" value="Unassembled WGS sequence"/>
</dbReference>
<proteinExistence type="predicted"/>
<feature type="chain" id="PRO_5013158620" description="Glycine-rich domain-containing protein" evidence="1">
    <location>
        <begin position="20"/>
        <end position="230"/>
    </location>
</feature>
<organism evidence="3 4">
    <name type="scientific">Symbiodinium microadriaticum</name>
    <name type="common">Dinoflagellate</name>
    <name type="synonym">Zooxanthella microadriatica</name>
    <dbReference type="NCBI Taxonomy" id="2951"/>
    <lineage>
        <taxon>Eukaryota</taxon>
        <taxon>Sar</taxon>
        <taxon>Alveolata</taxon>
        <taxon>Dinophyceae</taxon>
        <taxon>Suessiales</taxon>
        <taxon>Symbiodiniaceae</taxon>
        <taxon>Symbiodinium</taxon>
    </lineage>
</organism>
<gene>
    <name evidence="3" type="ORF">AK812_SmicGene11598</name>
</gene>
<dbReference type="OrthoDB" id="440296at2759"/>
<keyword evidence="1" id="KW-0732">Signal</keyword>
<dbReference type="AlphaFoldDB" id="A0A1Q9ECX8"/>
<evidence type="ECO:0000259" key="2">
    <source>
        <dbReference type="Pfam" id="PF21722"/>
    </source>
</evidence>
<name>A0A1Q9ECX8_SYMMI</name>
<dbReference type="InterPro" id="IPR049304">
    <property type="entry name" value="Gly_rich_dom"/>
</dbReference>
<protein>
    <recommendedName>
        <fullName evidence="2">Glycine-rich domain-containing protein</fullName>
    </recommendedName>
</protein>
<reference evidence="3 4" key="1">
    <citation type="submission" date="2016-02" db="EMBL/GenBank/DDBJ databases">
        <title>Genome analysis of coral dinoflagellate symbionts highlights evolutionary adaptations to a symbiotic lifestyle.</title>
        <authorList>
            <person name="Aranda M."/>
            <person name="Li Y."/>
            <person name="Liew Y.J."/>
            <person name="Baumgarten S."/>
            <person name="Simakov O."/>
            <person name="Wilson M."/>
            <person name="Piel J."/>
            <person name="Ashoor H."/>
            <person name="Bougouffa S."/>
            <person name="Bajic V.B."/>
            <person name="Ryu T."/>
            <person name="Ravasi T."/>
            <person name="Bayer T."/>
            <person name="Micklem G."/>
            <person name="Kim H."/>
            <person name="Bhak J."/>
            <person name="Lajeunesse T.C."/>
            <person name="Voolstra C.R."/>
        </authorList>
    </citation>
    <scope>NUCLEOTIDE SEQUENCE [LARGE SCALE GENOMIC DNA]</scope>
    <source>
        <strain evidence="3 4">CCMP2467</strain>
    </source>
</reference>
<feature type="domain" description="Glycine-rich" evidence="2">
    <location>
        <begin position="21"/>
        <end position="205"/>
    </location>
</feature>
<evidence type="ECO:0000313" key="4">
    <source>
        <dbReference type="Proteomes" id="UP000186817"/>
    </source>
</evidence>
<accession>A0A1Q9ECX8</accession>
<dbReference type="EMBL" id="LSRX01000191">
    <property type="protein sequence ID" value="OLQ05237.1"/>
    <property type="molecule type" value="Genomic_DNA"/>
</dbReference>
<comment type="caution">
    <text evidence="3">The sequence shown here is derived from an EMBL/GenBank/DDBJ whole genome shotgun (WGS) entry which is preliminary data.</text>
</comment>
<feature type="signal peptide" evidence="1">
    <location>
        <begin position="1"/>
        <end position="19"/>
    </location>
</feature>
<keyword evidence="4" id="KW-1185">Reference proteome</keyword>
<evidence type="ECO:0000313" key="3">
    <source>
        <dbReference type="EMBL" id="OLQ05237.1"/>
    </source>
</evidence>
<sequence length="230" mass="21873">MIAAWCTLLACAGIQGASAGLTVEYLVVAGGGGGGSGGGGAGGVLQDSVEILPGSVWEVVVGAGGIGGYGGSPFNRPPDPVQSTSGGNSILGPIVSFGGGFGVAARLGKGTTAEFPTGAASELAGVEGELGKLDPMIHLGGNGGDGVESNITGTVQWFGGGGGGGVNINNGQVLPNGGGGGGGGTDPECDVAGDGGSGLVVLRYRSAEPILIGGNVTSLDGYILHSFMED</sequence>
<dbReference type="Pfam" id="PF21722">
    <property type="entry name" value="Gly_rich_2"/>
    <property type="match status" value="1"/>
</dbReference>